<keyword evidence="2" id="KW-1185">Reference proteome</keyword>
<dbReference type="Proteomes" id="UP000305451">
    <property type="component" value="Unassembled WGS sequence"/>
</dbReference>
<evidence type="ECO:0000313" key="2">
    <source>
        <dbReference type="Proteomes" id="UP000305451"/>
    </source>
</evidence>
<accession>A0A4S2H9A8</accession>
<dbReference type="AlphaFoldDB" id="A0A4S2H9A8"/>
<comment type="caution">
    <text evidence="1">The sequence shown here is derived from an EMBL/GenBank/DDBJ whole genome shotgun (WGS) entry which is preliminary data.</text>
</comment>
<sequence>MTKIVLSQRAESGYDDVPGELYHFPRTYLRVAQSAERDGCLFYEPRRSGGRLVYWASGRIGRIYPDTKRPDHYYAEIEEFLPFPEPVSFRRADNKFWESRLATDDGSPNAGLTQRSVREIPEVDFDLILKAGYAPIIKAQEQDRMIQPQWGVAEDQLDFERPVFEQISHRPFRDRVFALQVREAYDARCAVTGLKIINGGGRAEM</sequence>
<dbReference type="RefSeq" id="WP_135945575.1">
    <property type="nucleotide sequence ID" value="NZ_BMEI01000003.1"/>
</dbReference>
<reference evidence="1 2" key="1">
    <citation type="journal article" date="2013" name="Int. J. Syst. Evol. Microbiol.">
        <title>Marinicauda pacifica gen. nov., sp. nov., a prosthecate alphaproteobacterium of the family Hyphomonadaceae isolated from deep seawater.</title>
        <authorList>
            <person name="Zhang X.Y."/>
            <person name="Li G.W."/>
            <person name="Wang C.S."/>
            <person name="Zhang Y.J."/>
            <person name="Xu X.W."/>
            <person name="Li H."/>
            <person name="Liu A."/>
            <person name="Liu C."/>
            <person name="Xie B.B."/>
            <person name="Qin Q.L."/>
            <person name="Xu Z."/>
            <person name="Chen X.L."/>
            <person name="Zhou B.C."/>
            <person name="Zhang Y.Z."/>
        </authorList>
    </citation>
    <scope>NUCLEOTIDE SEQUENCE [LARGE SCALE GENOMIC DNA]</scope>
    <source>
        <strain evidence="1 2">P-1 km-3</strain>
    </source>
</reference>
<evidence type="ECO:0000313" key="1">
    <source>
        <dbReference type="EMBL" id="TGY92440.1"/>
    </source>
</evidence>
<dbReference type="OrthoDB" id="7181882at2"/>
<organism evidence="1 2">
    <name type="scientific">Marinicauda pacifica</name>
    <dbReference type="NCBI Taxonomy" id="1133559"/>
    <lineage>
        <taxon>Bacteria</taxon>
        <taxon>Pseudomonadati</taxon>
        <taxon>Pseudomonadota</taxon>
        <taxon>Alphaproteobacteria</taxon>
        <taxon>Maricaulales</taxon>
        <taxon>Maricaulaceae</taxon>
        <taxon>Marinicauda</taxon>
    </lineage>
</organism>
<proteinExistence type="predicted"/>
<dbReference type="EMBL" id="SRXV01000003">
    <property type="protein sequence ID" value="TGY92440.1"/>
    <property type="molecule type" value="Genomic_DNA"/>
</dbReference>
<protein>
    <submittedName>
        <fullName evidence="1">Uncharacterized protein</fullName>
    </submittedName>
</protein>
<name>A0A4S2H9A8_9PROT</name>
<gene>
    <name evidence="1" type="ORF">E5162_12425</name>
</gene>